<evidence type="ECO:0000259" key="6">
    <source>
        <dbReference type="PROSITE" id="PS51806"/>
    </source>
</evidence>
<name>A0ABP1C0G5_9BRYO</name>
<dbReference type="PROSITE" id="PS51806">
    <property type="entry name" value="DOG1"/>
    <property type="match status" value="1"/>
</dbReference>
<keyword evidence="2" id="KW-0805">Transcription regulation</keyword>
<dbReference type="PANTHER" id="PTHR45693:SF1">
    <property type="entry name" value="TRANSCRIPTION FACTOR PERIANTHIA"/>
    <property type="match status" value="1"/>
</dbReference>
<feature type="domain" description="DOG1" evidence="6">
    <location>
        <begin position="5"/>
        <end position="219"/>
    </location>
</feature>
<dbReference type="PANTHER" id="PTHR45693">
    <property type="entry name" value="TRANSCRIPTION FACTOR TGA9"/>
    <property type="match status" value="1"/>
</dbReference>
<accession>A0ABP1C0G5</accession>
<keyword evidence="4" id="KW-0804">Transcription</keyword>
<organism evidence="7 8">
    <name type="scientific">Sphagnum jensenii</name>
    <dbReference type="NCBI Taxonomy" id="128206"/>
    <lineage>
        <taxon>Eukaryota</taxon>
        <taxon>Viridiplantae</taxon>
        <taxon>Streptophyta</taxon>
        <taxon>Embryophyta</taxon>
        <taxon>Bryophyta</taxon>
        <taxon>Sphagnophytina</taxon>
        <taxon>Sphagnopsida</taxon>
        <taxon>Sphagnales</taxon>
        <taxon>Sphagnaceae</taxon>
        <taxon>Sphagnum</taxon>
    </lineage>
</organism>
<dbReference type="InterPro" id="IPR025422">
    <property type="entry name" value="TGA_domain"/>
</dbReference>
<gene>
    <name evidence="7" type="ORF">CSSPJE1EN2_LOCUS23239</name>
</gene>
<evidence type="ECO:0000313" key="8">
    <source>
        <dbReference type="Proteomes" id="UP001497522"/>
    </source>
</evidence>
<protein>
    <recommendedName>
        <fullName evidence="6">DOG1 domain-containing protein</fullName>
    </recommendedName>
</protein>
<evidence type="ECO:0000256" key="5">
    <source>
        <dbReference type="ARBA" id="ARBA00023242"/>
    </source>
</evidence>
<keyword evidence="8" id="KW-1185">Reference proteome</keyword>
<dbReference type="Pfam" id="PF14144">
    <property type="entry name" value="DOG1"/>
    <property type="match status" value="1"/>
</dbReference>
<dbReference type="Proteomes" id="UP001497522">
    <property type="component" value="Chromosome 8"/>
</dbReference>
<evidence type="ECO:0000256" key="4">
    <source>
        <dbReference type="ARBA" id="ARBA00023163"/>
    </source>
</evidence>
<keyword evidence="5" id="KW-0539">Nucleus</keyword>
<evidence type="ECO:0000313" key="7">
    <source>
        <dbReference type="EMBL" id="CAK9881883.1"/>
    </source>
</evidence>
<dbReference type="EMBL" id="OZ023709">
    <property type="protein sequence ID" value="CAK9881883.1"/>
    <property type="molecule type" value="Genomic_DNA"/>
</dbReference>
<sequence length="224" mass="24880">MWAGAAAFDMEYGRWVEEQHRRMCELRAALLAHVPDNELRLLVEVGIAHNDDYFHLKAVAAKTDVFQPVSGIWLTPAERCFLWMGGFRPSELFKIVIPQVEPLTKEQLLGICYLQESSQQAEDAISQPMEAVQLSLADTVAGSLLGSSPDVANYMGQMAMAMGKLGTLESFVRQADNLRQQTLHQMNAILTTHQSAQALLALGDYCTRLRALSSMWSARPQGRG</sequence>
<comment type="subcellular location">
    <subcellularLocation>
        <location evidence="1">Nucleus</location>
    </subcellularLocation>
</comment>
<reference evidence="7" key="1">
    <citation type="submission" date="2024-03" db="EMBL/GenBank/DDBJ databases">
        <authorList>
            <consortium name="ELIXIR-Norway"/>
            <consortium name="Elixir Norway"/>
        </authorList>
    </citation>
    <scope>NUCLEOTIDE SEQUENCE</scope>
</reference>
<proteinExistence type="predicted"/>
<keyword evidence="3" id="KW-0238">DNA-binding</keyword>
<evidence type="ECO:0000256" key="3">
    <source>
        <dbReference type="ARBA" id="ARBA00023125"/>
    </source>
</evidence>
<evidence type="ECO:0000256" key="2">
    <source>
        <dbReference type="ARBA" id="ARBA00023015"/>
    </source>
</evidence>
<evidence type="ECO:0000256" key="1">
    <source>
        <dbReference type="ARBA" id="ARBA00004123"/>
    </source>
</evidence>